<sequence>MSLLISDEALALIEAAGSDPAERFHHRRAAARLDDEFGSPRRFGLGLGSLVGIVVAGFVLGLGVESIGDDGALALLGLAAGLAIGAPSVWLGIMVVRAGDRVRRAYARWVADDAFGSPGRGSMVTRLFSGRNIVRSALAAFALIVAVFAWSCFGLALAPSDLADLRLAFATMSLIWAVAFTASAYFLVAGEVRMGWAHSQSVIRGL</sequence>
<feature type="transmembrane region" description="Helical" evidence="1">
    <location>
        <begin position="43"/>
        <end position="62"/>
    </location>
</feature>
<dbReference type="Proteomes" id="UP001515100">
    <property type="component" value="Unassembled WGS sequence"/>
</dbReference>
<feature type="transmembrane region" description="Helical" evidence="1">
    <location>
        <begin position="74"/>
        <end position="96"/>
    </location>
</feature>
<evidence type="ECO:0000313" key="2">
    <source>
        <dbReference type="EMBL" id="KAA1372232.1"/>
    </source>
</evidence>
<name>A0A641AI88_9ACTN</name>
<evidence type="ECO:0000256" key="1">
    <source>
        <dbReference type="SAM" id="Phobius"/>
    </source>
</evidence>
<dbReference type="RefSeq" id="WP_129185952.1">
    <property type="nucleotide sequence ID" value="NZ_JAGIOG010000001.1"/>
</dbReference>
<feature type="transmembrane region" description="Helical" evidence="1">
    <location>
        <begin position="168"/>
        <end position="188"/>
    </location>
</feature>
<comment type="caution">
    <text evidence="2">The sequence shown here is derived from an EMBL/GenBank/DDBJ whole genome shotgun (WGS) entry which is preliminary data.</text>
</comment>
<protein>
    <submittedName>
        <fullName evidence="2">Uncharacterized protein</fullName>
    </submittedName>
</protein>
<accession>A0A641AI88</accession>
<keyword evidence="1" id="KW-0472">Membrane</keyword>
<dbReference type="OrthoDB" id="9844429at2"/>
<organism evidence="2 3">
    <name type="scientific">Aeromicrobium fastidiosum</name>
    <dbReference type="NCBI Taxonomy" id="52699"/>
    <lineage>
        <taxon>Bacteria</taxon>
        <taxon>Bacillati</taxon>
        <taxon>Actinomycetota</taxon>
        <taxon>Actinomycetes</taxon>
        <taxon>Propionibacteriales</taxon>
        <taxon>Nocardioidaceae</taxon>
        <taxon>Aeromicrobium</taxon>
    </lineage>
</organism>
<evidence type="ECO:0000313" key="3">
    <source>
        <dbReference type="Proteomes" id="UP001515100"/>
    </source>
</evidence>
<keyword evidence="1" id="KW-0812">Transmembrane</keyword>
<proteinExistence type="predicted"/>
<gene>
    <name evidence="2" type="ORF">ESP62_019280</name>
</gene>
<feature type="transmembrane region" description="Helical" evidence="1">
    <location>
        <begin position="133"/>
        <end position="156"/>
    </location>
</feature>
<keyword evidence="3" id="KW-1185">Reference proteome</keyword>
<reference evidence="2" key="1">
    <citation type="submission" date="2019-09" db="EMBL/GenBank/DDBJ databases">
        <authorList>
            <person name="Li J."/>
        </authorList>
    </citation>
    <scope>NUCLEOTIDE SEQUENCE [LARGE SCALE GENOMIC DNA]</scope>
    <source>
        <strain evidence="2">NRBC 14897</strain>
    </source>
</reference>
<keyword evidence="1" id="KW-1133">Transmembrane helix</keyword>
<dbReference type="EMBL" id="SDPP02000008">
    <property type="protein sequence ID" value="KAA1372232.1"/>
    <property type="molecule type" value="Genomic_DNA"/>
</dbReference>
<dbReference type="AlphaFoldDB" id="A0A641AI88"/>